<sequence>MPEIVERGEQPYVGIRAKVAMHEIAAFAQRGGEVFGRLAARGITPVDALFFKYDQWKTELLFRLRG</sequence>
<dbReference type="AlphaFoldDB" id="A0A7W9J757"/>
<organism evidence="1 2">
    <name type="scientific">Kribbella italica</name>
    <dbReference type="NCBI Taxonomy" id="1540520"/>
    <lineage>
        <taxon>Bacteria</taxon>
        <taxon>Bacillati</taxon>
        <taxon>Actinomycetota</taxon>
        <taxon>Actinomycetes</taxon>
        <taxon>Propionibacteriales</taxon>
        <taxon>Kribbellaceae</taxon>
        <taxon>Kribbella</taxon>
    </lineage>
</organism>
<protein>
    <submittedName>
        <fullName evidence="1">Uncharacterized protein</fullName>
    </submittedName>
</protein>
<dbReference type="RefSeq" id="WP_184796446.1">
    <property type="nucleotide sequence ID" value="NZ_JACHMY010000001.1"/>
</dbReference>
<keyword evidence="2" id="KW-1185">Reference proteome</keyword>
<comment type="caution">
    <text evidence="1">The sequence shown here is derived from an EMBL/GenBank/DDBJ whole genome shotgun (WGS) entry which is preliminary data.</text>
</comment>
<gene>
    <name evidence="1" type="ORF">HDA39_003618</name>
</gene>
<evidence type="ECO:0000313" key="2">
    <source>
        <dbReference type="Proteomes" id="UP000549971"/>
    </source>
</evidence>
<dbReference type="Proteomes" id="UP000549971">
    <property type="component" value="Unassembled WGS sequence"/>
</dbReference>
<accession>A0A7W9J757</accession>
<reference evidence="1 2" key="1">
    <citation type="submission" date="2020-08" db="EMBL/GenBank/DDBJ databases">
        <title>Sequencing the genomes of 1000 actinobacteria strains.</title>
        <authorList>
            <person name="Klenk H.-P."/>
        </authorList>
    </citation>
    <scope>NUCLEOTIDE SEQUENCE [LARGE SCALE GENOMIC DNA]</scope>
    <source>
        <strain evidence="1 2">DSM 28967</strain>
    </source>
</reference>
<dbReference type="EMBL" id="JACHMY010000001">
    <property type="protein sequence ID" value="MBB5836884.1"/>
    <property type="molecule type" value="Genomic_DNA"/>
</dbReference>
<evidence type="ECO:0000313" key="1">
    <source>
        <dbReference type="EMBL" id="MBB5836884.1"/>
    </source>
</evidence>
<name>A0A7W9J757_9ACTN</name>
<dbReference type="InterPro" id="IPR011256">
    <property type="entry name" value="Reg_factor_effector_dom_sf"/>
</dbReference>
<dbReference type="Gene3D" id="3.20.80.10">
    <property type="entry name" value="Regulatory factor, effector binding domain"/>
    <property type="match status" value="1"/>
</dbReference>
<proteinExistence type="predicted"/>